<feature type="region of interest" description="Disordered" evidence="1">
    <location>
        <begin position="57"/>
        <end position="108"/>
    </location>
</feature>
<organism evidence="2 3">
    <name type="scientific">Ascobolus immersus RN42</name>
    <dbReference type="NCBI Taxonomy" id="1160509"/>
    <lineage>
        <taxon>Eukaryota</taxon>
        <taxon>Fungi</taxon>
        <taxon>Dikarya</taxon>
        <taxon>Ascomycota</taxon>
        <taxon>Pezizomycotina</taxon>
        <taxon>Pezizomycetes</taxon>
        <taxon>Pezizales</taxon>
        <taxon>Ascobolaceae</taxon>
        <taxon>Ascobolus</taxon>
    </lineage>
</organism>
<feature type="compositionally biased region" description="Low complexity" evidence="1">
    <location>
        <begin position="57"/>
        <end position="80"/>
    </location>
</feature>
<evidence type="ECO:0000313" key="3">
    <source>
        <dbReference type="Proteomes" id="UP000275078"/>
    </source>
</evidence>
<sequence>MEKSEVGRLNWLQRGKSRVEPGFTGRYLPLKLFSCWWWWSLIPPLLATTPSPSLPHHTPPYQIRIHPSPSSHPPSSSSESSRVESSRVVTSNKVSCSRPPLATSPGSAVPKPQLWSTCRCSNTTHLTRPSIARKPQIQHFRGDRQEAVSKASFGRRQTGSRGGRWMTRVV</sequence>
<dbReference type="AlphaFoldDB" id="A0A3N4HCP8"/>
<keyword evidence="3" id="KW-1185">Reference proteome</keyword>
<evidence type="ECO:0000313" key="2">
    <source>
        <dbReference type="EMBL" id="RPA71066.1"/>
    </source>
</evidence>
<name>A0A3N4HCP8_ASCIM</name>
<dbReference type="EMBL" id="ML119980">
    <property type="protein sequence ID" value="RPA71066.1"/>
    <property type="molecule type" value="Genomic_DNA"/>
</dbReference>
<protein>
    <submittedName>
        <fullName evidence="2">Uncharacterized protein</fullName>
    </submittedName>
</protein>
<reference evidence="2 3" key="1">
    <citation type="journal article" date="2018" name="Nat. Ecol. Evol.">
        <title>Pezizomycetes genomes reveal the molecular basis of ectomycorrhizal truffle lifestyle.</title>
        <authorList>
            <person name="Murat C."/>
            <person name="Payen T."/>
            <person name="Noel B."/>
            <person name="Kuo A."/>
            <person name="Morin E."/>
            <person name="Chen J."/>
            <person name="Kohler A."/>
            <person name="Krizsan K."/>
            <person name="Balestrini R."/>
            <person name="Da Silva C."/>
            <person name="Montanini B."/>
            <person name="Hainaut M."/>
            <person name="Levati E."/>
            <person name="Barry K.W."/>
            <person name="Belfiori B."/>
            <person name="Cichocki N."/>
            <person name="Clum A."/>
            <person name="Dockter R.B."/>
            <person name="Fauchery L."/>
            <person name="Guy J."/>
            <person name="Iotti M."/>
            <person name="Le Tacon F."/>
            <person name="Lindquist E.A."/>
            <person name="Lipzen A."/>
            <person name="Malagnac F."/>
            <person name="Mello A."/>
            <person name="Molinier V."/>
            <person name="Miyauchi S."/>
            <person name="Poulain J."/>
            <person name="Riccioni C."/>
            <person name="Rubini A."/>
            <person name="Sitrit Y."/>
            <person name="Splivallo R."/>
            <person name="Traeger S."/>
            <person name="Wang M."/>
            <person name="Zifcakova L."/>
            <person name="Wipf D."/>
            <person name="Zambonelli A."/>
            <person name="Paolocci F."/>
            <person name="Nowrousian M."/>
            <person name="Ottonello S."/>
            <person name="Baldrian P."/>
            <person name="Spatafora J.W."/>
            <person name="Henrissat B."/>
            <person name="Nagy L.G."/>
            <person name="Aury J.M."/>
            <person name="Wincker P."/>
            <person name="Grigoriev I.V."/>
            <person name="Bonfante P."/>
            <person name="Martin F.M."/>
        </authorList>
    </citation>
    <scope>NUCLEOTIDE SEQUENCE [LARGE SCALE GENOMIC DNA]</scope>
    <source>
        <strain evidence="2 3">RN42</strain>
    </source>
</reference>
<dbReference type="Proteomes" id="UP000275078">
    <property type="component" value="Unassembled WGS sequence"/>
</dbReference>
<gene>
    <name evidence="2" type="ORF">BJ508DRAFT_110585</name>
</gene>
<evidence type="ECO:0000256" key="1">
    <source>
        <dbReference type="SAM" id="MobiDB-lite"/>
    </source>
</evidence>
<proteinExistence type="predicted"/>
<feature type="region of interest" description="Disordered" evidence="1">
    <location>
        <begin position="151"/>
        <end position="170"/>
    </location>
</feature>
<accession>A0A3N4HCP8</accession>